<dbReference type="AlphaFoldDB" id="A0A4D4KN03"/>
<dbReference type="Proteomes" id="UP000299290">
    <property type="component" value="Unassembled WGS sequence"/>
</dbReference>
<evidence type="ECO:0000313" key="1">
    <source>
        <dbReference type="EMBL" id="GDY48266.1"/>
    </source>
</evidence>
<name>A0A4D4KN03_9ACTN</name>
<comment type="caution">
    <text evidence="1">The sequence shown here is derived from an EMBL/GenBank/DDBJ whole genome shotgun (WGS) entry which is preliminary data.</text>
</comment>
<keyword evidence="2" id="KW-1185">Reference proteome</keyword>
<evidence type="ECO:0000313" key="2">
    <source>
        <dbReference type="Proteomes" id="UP000299290"/>
    </source>
</evidence>
<accession>A0A4D4KN03</accession>
<gene>
    <name evidence="1" type="ORF">SANT12839_091480</name>
</gene>
<protein>
    <submittedName>
        <fullName evidence="1">Uncharacterized protein</fullName>
    </submittedName>
</protein>
<sequence>MLWLEDGGTTACTDARSRCAPAERFRLELGAAVEVNLSREARTDAIGALLAGRVDLVRFRRLLTAGPRRGSSWLTSDLHRAPLNSSAGAVWAVRGGPKLW</sequence>
<organism evidence="1 2">
    <name type="scientific">Streptomyces antimycoticus</name>
    <dbReference type="NCBI Taxonomy" id="68175"/>
    <lineage>
        <taxon>Bacteria</taxon>
        <taxon>Bacillati</taxon>
        <taxon>Actinomycetota</taxon>
        <taxon>Actinomycetes</taxon>
        <taxon>Kitasatosporales</taxon>
        <taxon>Streptomycetaceae</taxon>
        <taxon>Streptomyces</taxon>
        <taxon>Streptomyces violaceusniger group</taxon>
    </lineage>
</organism>
<dbReference type="EMBL" id="BJHV01000001">
    <property type="protein sequence ID" value="GDY48266.1"/>
    <property type="molecule type" value="Genomic_DNA"/>
</dbReference>
<reference evidence="1 2" key="1">
    <citation type="journal article" date="2020" name="Int. J. Syst. Evol. Microbiol.">
        <title>Reclassification of Streptomyces castelarensis and Streptomyces sporoclivatus as later heterotypic synonyms of Streptomyces antimycoticus.</title>
        <authorList>
            <person name="Komaki H."/>
            <person name="Tamura T."/>
        </authorList>
    </citation>
    <scope>NUCLEOTIDE SEQUENCE [LARGE SCALE GENOMIC DNA]</scope>
    <source>
        <strain evidence="1 2">NBRC 12839</strain>
    </source>
</reference>
<proteinExistence type="predicted"/>